<evidence type="ECO:0000259" key="1">
    <source>
        <dbReference type="Pfam" id="PF14529"/>
    </source>
</evidence>
<dbReference type="AlphaFoldDB" id="U4UJI8"/>
<feature type="domain" description="Endonuclease/exonuclease/phosphatase" evidence="1">
    <location>
        <begin position="221"/>
        <end position="303"/>
    </location>
</feature>
<dbReference type="PANTHER" id="PTHR47027:SF8">
    <property type="entry name" value="RIBONUCLEASE H"/>
    <property type="match status" value="1"/>
</dbReference>
<name>U4UJI8_DENPD</name>
<dbReference type="Proteomes" id="UP000030742">
    <property type="component" value="Unassembled WGS sequence"/>
</dbReference>
<dbReference type="InterPro" id="IPR036691">
    <property type="entry name" value="Endo/exonu/phosph_ase_sf"/>
</dbReference>
<evidence type="ECO:0000313" key="2">
    <source>
        <dbReference type="EMBL" id="ERL90165.1"/>
    </source>
</evidence>
<dbReference type="Pfam" id="PF14529">
    <property type="entry name" value="Exo_endo_phos_2"/>
    <property type="match status" value="1"/>
</dbReference>
<dbReference type="GO" id="GO:0003824">
    <property type="term" value="F:catalytic activity"/>
    <property type="evidence" value="ECO:0007669"/>
    <property type="project" value="InterPro"/>
</dbReference>
<sequence>MYMMRLSAMFMDDTVQYQSDSIVDIQEKRLLTVFKLHVHLIYGECHGNALQAARLYAERFPIVEFLAIQLLPILHPFHFKRVQELLPTDHKLQDNIEGRRGPGQKQHSWLRDIRDSTPTYDVREIQRIVNVRTRTGHMKKTKKKDNSSITLDRYAYDTAIMAKSLEDLQSLLEKVNDISEEFGLKLNISKTKRMARWTVEEVQVEEHRDKGFVVVELDRLVVVSSYFSPNGMYDDFESLIQSLTGFVAFCTKRVIIGGDLNAKTVLIGSRKTNWRGRMLEELVQAMGLTVWNTGNSDTFYSTRGYFRFGYRGACPLHKWVAGGCRDMRDHRSIFFTVMSHRSVEPVEIRRARNRAQYKEARKELKNRIKVCREKCWVQLVDELDDNIWGKAYQIVAKRLKTTSRVLPDRACVSAQVTKLFPVKDAIEWNIPMEEESNITLFPAEELRTAKSTESGRTRWNCTGDHKDRQRRRLVLNEKPKKTPESEAAYRPLCIIDSVRKLLEMLLKNRLQEEMEEKRLEHPQ</sequence>
<dbReference type="InterPro" id="IPR005135">
    <property type="entry name" value="Endo/exonuclease/phosphatase"/>
</dbReference>
<dbReference type="EMBL" id="KB632216">
    <property type="protein sequence ID" value="ERL90165.1"/>
    <property type="molecule type" value="Genomic_DNA"/>
</dbReference>
<proteinExistence type="predicted"/>
<evidence type="ECO:0000313" key="3">
    <source>
        <dbReference type="Proteomes" id="UP000030742"/>
    </source>
</evidence>
<reference evidence="2 3" key="1">
    <citation type="journal article" date="2013" name="Genome Biol.">
        <title>Draft genome of the mountain pine beetle, Dendroctonus ponderosae Hopkins, a major forest pest.</title>
        <authorList>
            <person name="Keeling C.I."/>
            <person name="Yuen M.M."/>
            <person name="Liao N.Y."/>
            <person name="Docking T.R."/>
            <person name="Chan S.K."/>
            <person name="Taylor G.A."/>
            <person name="Palmquist D.L."/>
            <person name="Jackman S.D."/>
            <person name="Nguyen A."/>
            <person name="Li M."/>
            <person name="Henderson H."/>
            <person name="Janes J.K."/>
            <person name="Zhao Y."/>
            <person name="Pandoh P."/>
            <person name="Moore R."/>
            <person name="Sperling F.A."/>
            <person name="Huber D.P."/>
            <person name="Birol I."/>
            <person name="Jones S.J."/>
            <person name="Bohlmann J."/>
        </authorList>
    </citation>
    <scope>NUCLEOTIDE SEQUENCE</scope>
</reference>
<organism evidence="2 3">
    <name type="scientific">Dendroctonus ponderosae</name>
    <name type="common">Mountain pine beetle</name>
    <dbReference type="NCBI Taxonomy" id="77166"/>
    <lineage>
        <taxon>Eukaryota</taxon>
        <taxon>Metazoa</taxon>
        <taxon>Ecdysozoa</taxon>
        <taxon>Arthropoda</taxon>
        <taxon>Hexapoda</taxon>
        <taxon>Insecta</taxon>
        <taxon>Pterygota</taxon>
        <taxon>Neoptera</taxon>
        <taxon>Endopterygota</taxon>
        <taxon>Coleoptera</taxon>
        <taxon>Polyphaga</taxon>
        <taxon>Cucujiformia</taxon>
        <taxon>Curculionidae</taxon>
        <taxon>Scolytinae</taxon>
        <taxon>Dendroctonus</taxon>
    </lineage>
</organism>
<gene>
    <name evidence="2" type="ORF">D910_07519</name>
</gene>
<dbReference type="PANTHER" id="PTHR47027">
    <property type="entry name" value="REVERSE TRANSCRIPTASE DOMAIN-CONTAINING PROTEIN"/>
    <property type="match status" value="1"/>
</dbReference>
<dbReference type="SUPFAM" id="SSF56219">
    <property type="entry name" value="DNase I-like"/>
    <property type="match status" value="1"/>
</dbReference>
<accession>U4UJI8</accession>
<dbReference type="Gene3D" id="3.60.10.10">
    <property type="entry name" value="Endonuclease/exonuclease/phosphatase"/>
    <property type="match status" value="1"/>
</dbReference>
<protein>
    <recommendedName>
        <fullName evidence="1">Endonuclease/exonuclease/phosphatase domain-containing protein</fullName>
    </recommendedName>
</protein>